<proteinExistence type="predicted"/>
<dbReference type="OrthoDB" id="2067at2759"/>
<accession>A0A3S5FGM7</accession>
<sequence length="79" mass="8685">MNPRACIVRGLFKKETNWEVFLNLRVKVFITPSSVGSTDSDPQELSKVDSSAVITIPGRIEGNFGQSGKCRITLDGMLK</sequence>
<dbReference type="Proteomes" id="UP000784294">
    <property type="component" value="Unassembled WGS sequence"/>
</dbReference>
<dbReference type="EMBL" id="CAAALY010260433">
    <property type="protein sequence ID" value="VEL39200.1"/>
    <property type="molecule type" value="Genomic_DNA"/>
</dbReference>
<dbReference type="AlphaFoldDB" id="A0A3S5FGM7"/>
<evidence type="ECO:0000313" key="2">
    <source>
        <dbReference type="Proteomes" id="UP000784294"/>
    </source>
</evidence>
<name>A0A3S5FGM7_9PLAT</name>
<reference evidence="1" key="1">
    <citation type="submission" date="2018-11" db="EMBL/GenBank/DDBJ databases">
        <authorList>
            <consortium name="Pathogen Informatics"/>
        </authorList>
    </citation>
    <scope>NUCLEOTIDE SEQUENCE</scope>
</reference>
<keyword evidence="2" id="KW-1185">Reference proteome</keyword>
<protein>
    <submittedName>
        <fullName evidence="1">Uncharacterized protein</fullName>
    </submittedName>
</protein>
<evidence type="ECO:0000313" key="1">
    <source>
        <dbReference type="EMBL" id="VEL39200.1"/>
    </source>
</evidence>
<organism evidence="1 2">
    <name type="scientific">Protopolystoma xenopodis</name>
    <dbReference type="NCBI Taxonomy" id="117903"/>
    <lineage>
        <taxon>Eukaryota</taxon>
        <taxon>Metazoa</taxon>
        <taxon>Spiralia</taxon>
        <taxon>Lophotrochozoa</taxon>
        <taxon>Platyhelminthes</taxon>
        <taxon>Monogenea</taxon>
        <taxon>Polyopisthocotylea</taxon>
        <taxon>Polystomatidea</taxon>
        <taxon>Polystomatidae</taxon>
        <taxon>Protopolystoma</taxon>
    </lineage>
</organism>
<comment type="caution">
    <text evidence="1">The sequence shown here is derived from an EMBL/GenBank/DDBJ whole genome shotgun (WGS) entry which is preliminary data.</text>
</comment>
<gene>
    <name evidence="1" type="ORF">PXEA_LOCUS32640</name>
</gene>